<sequence>MILTPKDKTYNLISDFRLTVAFNPPGDGNCQFAAISHQLQRLGIYRSAETLRREVITYLGQKSRLGSADNRVLWSNMIIESRSDYLLRMARDTEFGDQITLQAISDMFNVQIVIVSTLNHGTTLLRPDGSNIITRHLPIITIGHYPEGHGEHYLSLTYNHNAVRRIAEDSSQIHWGYDDTDDEHDDRSDGHDDTGSGHDDTDDKHHDTDDGHKDTDDTDTDDKYDDTDDEHNITWYENYDTCDEHIITVDEHDITGNEHNITGDVHDITGDEHNITGDEHDITGDEHNITGDEHDITGDEHDITGDEHNITGDEHDITGDEHDITGDEHDITGDEHNITGDEHDITGDEHNITGDEHDITGDEHDITGDEHDITDDEHNITGYEHDITGDEHNITGDEHNITCDEHDITGDVHHDTGVIYNENQDTESPISLRHQVEVMRKKKALCKFHSNNIERGETLPREIQFIIINLCLRQNPSSRYVLIRVNSFFRQVVQTVPVPRLYIGISVLLNVPNPVNVRRILRASGCGSGLILAIREIIRDPSWINAWLFLIQRDNRWFEIKNIWWSRRK</sequence>
<gene>
    <name evidence="3" type="ORF">MCOR_43112</name>
</gene>
<keyword evidence="4" id="KW-1185">Reference proteome</keyword>
<feature type="compositionally biased region" description="Basic and acidic residues" evidence="1">
    <location>
        <begin position="185"/>
        <end position="215"/>
    </location>
</feature>
<reference evidence="3 4" key="1">
    <citation type="submission" date="2020-06" db="EMBL/GenBank/DDBJ databases">
        <authorList>
            <person name="Li R."/>
            <person name="Bekaert M."/>
        </authorList>
    </citation>
    <scope>NUCLEOTIDE SEQUENCE [LARGE SCALE GENOMIC DNA]</scope>
    <source>
        <strain evidence="4">wild</strain>
    </source>
</reference>
<dbReference type="PANTHER" id="PTHR12419:SF11">
    <property type="entry name" value="OTU DOMAIN-CONTAINING PROTEIN DDB_G0284757"/>
    <property type="match status" value="1"/>
</dbReference>
<feature type="region of interest" description="Disordered" evidence="1">
    <location>
        <begin position="175"/>
        <end position="229"/>
    </location>
</feature>
<evidence type="ECO:0000313" key="4">
    <source>
        <dbReference type="Proteomes" id="UP000507470"/>
    </source>
</evidence>
<dbReference type="Pfam" id="PF02338">
    <property type="entry name" value="OTU"/>
    <property type="match status" value="1"/>
</dbReference>
<organism evidence="3 4">
    <name type="scientific">Mytilus coruscus</name>
    <name type="common">Sea mussel</name>
    <dbReference type="NCBI Taxonomy" id="42192"/>
    <lineage>
        <taxon>Eukaryota</taxon>
        <taxon>Metazoa</taxon>
        <taxon>Spiralia</taxon>
        <taxon>Lophotrochozoa</taxon>
        <taxon>Mollusca</taxon>
        <taxon>Bivalvia</taxon>
        <taxon>Autobranchia</taxon>
        <taxon>Pteriomorphia</taxon>
        <taxon>Mytilida</taxon>
        <taxon>Mytiloidea</taxon>
        <taxon>Mytilidae</taxon>
        <taxon>Mytilinae</taxon>
        <taxon>Mytilus</taxon>
    </lineage>
</organism>
<dbReference type="InterPro" id="IPR038765">
    <property type="entry name" value="Papain-like_cys_pep_sf"/>
</dbReference>
<accession>A0A6J8DQI0</accession>
<dbReference type="InterPro" id="IPR048518">
    <property type="entry name" value="IBP_b_roll"/>
</dbReference>
<dbReference type="EMBL" id="CACVKT020007649">
    <property type="protein sequence ID" value="CAC5409882.1"/>
    <property type="molecule type" value="Genomic_DNA"/>
</dbReference>
<proteinExistence type="predicted"/>
<dbReference type="InterPro" id="IPR050704">
    <property type="entry name" value="Peptidase_C85-like"/>
</dbReference>
<evidence type="ECO:0000256" key="1">
    <source>
        <dbReference type="SAM" id="MobiDB-lite"/>
    </source>
</evidence>
<feature type="compositionally biased region" description="Acidic residues" evidence="1">
    <location>
        <begin position="216"/>
        <end position="229"/>
    </location>
</feature>
<protein>
    <recommendedName>
        <fullName evidence="2">OTU domain-containing protein</fullName>
    </recommendedName>
</protein>
<name>A0A6J8DQI0_MYTCO</name>
<feature type="domain" description="OTU" evidence="2">
    <location>
        <begin position="19"/>
        <end position="159"/>
    </location>
</feature>
<dbReference type="OrthoDB" id="1702031at2759"/>
<evidence type="ECO:0000259" key="2">
    <source>
        <dbReference type="PROSITE" id="PS50802"/>
    </source>
</evidence>
<dbReference type="Gene3D" id="2.150.10.10">
    <property type="entry name" value="Serralysin-like metalloprotease, C-terminal"/>
    <property type="match status" value="1"/>
</dbReference>
<dbReference type="SUPFAM" id="SSF54001">
    <property type="entry name" value="Cysteine proteinases"/>
    <property type="match status" value="1"/>
</dbReference>
<dbReference type="AlphaFoldDB" id="A0A6J8DQI0"/>
<dbReference type="GO" id="GO:0004843">
    <property type="term" value="F:cysteine-type deubiquitinase activity"/>
    <property type="evidence" value="ECO:0007669"/>
    <property type="project" value="TreeGrafter"/>
</dbReference>
<dbReference type="GO" id="GO:0016579">
    <property type="term" value="P:protein deubiquitination"/>
    <property type="evidence" value="ECO:0007669"/>
    <property type="project" value="TreeGrafter"/>
</dbReference>
<dbReference type="CDD" id="cd22758">
    <property type="entry name" value="OTU_232R-like"/>
    <property type="match status" value="1"/>
</dbReference>
<dbReference type="Gene3D" id="3.90.70.80">
    <property type="match status" value="1"/>
</dbReference>
<dbReference type="Proteomes" id="UP000507470">
    <property type="component" value="Unassembled WGS sequence"/>
</dbReference>
<dbReference type="Pfam" id="PF21300">
    <property type="entry name" value="LbR_Ice_bind"/>
    <property type="match status" value="1"/>
</dbReference>
<dbReference type="PROSITE" id="PS50802">
    <property type="entry name" value="OTU"/>
    <property type="match status" value="1"/>
</dbReference>
<dbReference type="InterPro" id="IPR011049">
    <property type="entry name" value="Serralysin-like_metalloprot_C"/>
</dbReference>
<dbReference type="InterPro" id="IPR003323">
    <property type="entry name" value="OTU_dom"/>
</dbReference>
<evidence type="ECO:0000313" key="3">
    <source>
        <dbReference type="EMBL" id="CAC5409882.1"/>
    </source>
</evidence>
<dbReference type="PANTHER" id="PTHR12419">
    <property type="entry name" value="OTU DOMAIN CONTAINING PROTEIN"/>
    <property type="match status" value="1"/>
</dbReference>